<dbReference type="AlphaFoldDB" id="A0A088E911"/>
<dbReference type="Proteomes" id="UP000029084">
    <property type="component" value="Chromosome"/>
</dbReference>
<feature type="coiled-coil region" evidence="1">
    <location>
        <begin position="23"/>
        <end position="50"/>
    </location>
</feature>
<keyword evidence="3" id="KW-0132">Cell division</keyword>
<evidence type="ECO:0000313" key="12">
    <source>
        <dbReference type="Proteomes" id="UP000062475"/>
    </source>
</evidence>
<evidence type="ECO:0000313" key="13">
    <source>
        <dbReference type="Proteomes" id="UP000068832"/>
    </source>
</evidence>
<dbReference type="GO" id="GO:0051301">
    <property type="term" value="P:cell division"/>
    <property type="evidence" value="ECO:0007669"/>
    <property type="project" value="UniProtKB-KW"/>
</dbReference>
<evidence type="ECO:0000313" key="2">
    <source>
        <dbReference type="EMBL" id="AIM27810.1"/>
    </source>
</evidence>
<dbReference type="EMBL" id="CP012173">
    <property type="protein sequence ID" value="AKV76897.1"/>
    <property type="molecule type" value="Genomic_DNA"/>
</dbReference>
<protein>
    <submittedName>
        <fullName evidence="3">Cell division protein</fullName>
    </submittedName>
    <submittedName>
        <fullName evidence="2">Conserved protein implicated in secretion-like protein</fullName>
    </submittedName>
</protein>
<evidence type="ECO:0000313" key="6">
    <source>
        <dbReference type="EMBL" id="AKV81393.1"/>
    </source>
</evidence>
<sequence>MKLSSLFNITRKKDEQGLLASKITEISIKLKDQQDKLDETMRKLEERDRDLFDKVVRSQENGEMTRATIYAQEISEIRKIMKIVYTARLAIEKVRIRLETIHDIQGVSLVIGPVGRTLESLKEQVRGVAPEVAISLDSIISSVNSIAVETGTAVSDRTLVPTVDDEARRILDEARKTAETKISEKMPKLDLPHPPRDVSAPSAIGLPYPPSSEPKIVKRKIGEQELLDLIRNSGGILDVSLVAAEYGVDKEEVLGILNNLARKGLIALEA</sequence>
<gene>
    <name evidence="2" type="ORF">HA72_1671</name>
    <name evidence="3" type="ORF">MsedA_1705</name>
    <name evidence="4" type="ORF">MsedB_1707</name>
    <name evidence="5" type="ORF">MsedC_1705</name>
    <name evidence="6" type="ORF">MsedD_1706</name>
    <name evidence="7" type="ORF">MsedE_1708</name>
</gene>
<dbReference type="Gene3D" id="1.10.10.10">
    <property type="entry name" value="Winged helix-like DNA-binding domain superfamily/Winged helix DNA-binding domain"/>
    <property type="match status" value="1"/>
</dbReference>
<dbReference type="RefSeq" id="WP_012021613.1">
    <property type="nucleotide sequence ID" value="NZ_AP019770.1"/>
</dbReference>
<dbReference type="Proteomes" id="UP000061362">
    <property type="component" value="Chromosome"/>
</dbReference>
<keyword evidence="1" id="KW-0175">Coiled coil</keyword>
<evidence type="ECO:0000313" key="8">
    <source>
        <dbReference type="Proteomes" id="UP000029084"/>
    </source>
</evidence>
<evidence type="ECO:0000313" key="3">
    <source>
        <dbReference type="EMBL" id="AKV74660.1"/>
    </source>
</evidence>
<evidence type="ECO:0000313" key="11">
    <source>
        <dbReference type="Proteomes" id="UP000062398"/>
    </source>
</evidence>
<evidence type="ECO:0000256" key="1">
    <source>
        <dbReference type="SAM" id="Coils"/>
    </source>
</evidence>
<dbReference type="Proteomes" id="UP000068832">
    <property type="component" value="Chromosome"/>
</dbReference>
<keyword evidence="3" id="KW-0131">Cell cycle</keyword>
<dbReference type="EMBL" id="CP008822">
    <property type="protein sequence ID" value="AIM27810.1"/>
    <property type="molecule type" value="Genomic_DNA"/>
</dbReference>
<organism evidence="2 8">
    <name type="scientific">Metallosphaera sedula</name>
    <dbReference type="NCBI Taxonomy" id="43687"/>
    <lineage>
        <taxon>Archaea</taxon>
        <taxon>Thermoproteota</taxon>
        <taxon>Thermoprotei</taxon>
        <taxon>Sulfolobales</taxon>
        <taxon>Sulfolobaceae</taxon>
        <taxon>Metallosphaera</taxon>
    </lineage>
</organism>
<dbReference type="Gene3D" id="6.10.140.1230">
    <property type="match status" value="1"/>
</dbReference>
<dbReference type="OrthoDB" id="36371at2157"/>
<dbReference type="EMBL" id="CP012175">
    <property type="protein sequence ID" value="AKV81393.1"/>
    <property type="molecule type" value="Genomic_DNA"/>
</dbReference>
<reference evidence="7 9" key="3">
    <citation type="submission" date="2015-07" db="EMBL/GenBank/DDBJ databases">
        <title>Physiological, transcriptional responses and genome re-sequencing of acid resistant extremely thermoacidophilic Metallosphaera sedula SARC-M1.</title>
        <authorList>
            <person name="Ai C."/>
            <person name="McCarthy S."/>
            <person name="Eckrich V."/>
            <person name="Rudrappa D."/>
            <person name="Qiu G."/>
            <person name="Blum P."/>
        </authorList>
    </citation>
    <scope>NUCLEOTIDE SEQUENCE [LARGE SCALE GENOMIC DNA]</scope>
    <source>
        <strain evidence="7 9">SARC-M1</strain>
    </source>
</reference>
<dbReference type="Proteomes" id="UP000062475">
    <property type="component" value="Chromosome"/>
</dbReference>
<dbReference type="EMBL" id="CP012172">
    <property type="protein sequence ID" value="AKV74660.1"/>
    <property type="molecule type" value="Genomic_DNA"/>
</dbReference>
<dbReference type="SMR" id="A0A088E911"/>
<dbReference type="Proteomes" id="UP000056255">
    <property type="component" value="Chromosome"/>
</dbReference>
<evidence type="ECO:0000313" key="10">
    <source>
        <dbReference type="Proteomes" id="UP000061362"/>
    </source>
</evidence>
<dbReference type="GeneID" id="91756183"/>
<evidence type="ECO:0000313" key="5">
    <source>
        <dbReference type="EMBL" id="AKV79148.1"/>
    </source>
</evidence>
<evidence type="ECO:0000313" key="7">
    <source>
        <dbReference type="EMBL" id="AKV83628.1"/>
    </source>
</evidence>
<evidence type="ECO:0000313" key="9">
    <source>
        <dbReference type="Proteomes" id="UP000056255"/>
    </source>
</evidence>
<dbReference type="EMBL" id="CP012174">
    <property type="protein sequence ID" value="AKV79148.1"/>
    <property type="molecule type" value="Genomic_DNA"/>
</dbReference>
<accession>A0A088E911</accession>
<dbReference type="PATRIC" id="fig|43687.5.peg.1805"/>
<dbReference type="Proteomes" id="UP000062398">
    <property type="component" value="Chromosome"/>
</dbReference>
<reference evidence="10 11" key="2">
    <citation type="journal article" date="2015" name="Genome Announc.">
        <title>Complete Genome Sequences of Evolved Arsenate-Resistant Metallosphaera sedula Strains.</title>
        <authorList>
            <person name="Ai C."/>
            <person name="McCarthy S."/>
            <person name="Schackwitz W."/>
            <person name="Martin J."/>
            <person name="Lipzen A."/>
            <person name="Blum P."/>
        </authorList>
    </citation>
    <scope>NUCLEOTIDE SEQUENCE [LARGE SCALE GENOMIC DNA]</scope>
    <source>
        <strain evidence="5 11">ARS120-1</strain>
        <strain evidence="6 10">ARS120-2</strain>
        <strain evidence="3 13">ARS50-1</strain>
        <strain evidence="4 12">ARS50-2</strain>
    </source>
</reference>
<evidence type="ECO:0000313" key="4">
    <source>
        <dbReference type="EMBL" id="AKV76897.1"/>
    </source>
</evidence>
<dbReference type="NCBIfam" id="NF041008">
    <property type="entry name" value="cell_div_CdvB"/>
    <property type="match status" value="1"/>
</dbReference>
<dbReference type="OMA" id="RKMIKII"/>
<proteinExistence type="predicted"/>
<dbReference type="InterPro" id="IPR036388">
    <property type="entry name" value="WH-like_DNA-bd_sf"/>
</dbReference>
<reference evidence="2 8" key="1">
    <citation type="journal article" date="2014" name="J. Bacteriol.">
        <title>Role of an Archaeal PitA Transporter in the Copper and Arsenic Resistance of Metallosphaera sedula, an Extreme Thermoacidophile.</title>
        <authorList>
            <person name="McCarthy S."/>
            <person name="Ai C."/>
            <person name="Wheaton G."/>
            <person name="Tevatia R."/>
            <person name="Eckrich V."/>
            <person name="Kelly R."/>
            <person name="Blum P."/>
        </authorList>
    </citation>
    <scope>NUCLEOTIDE SEQUENCE [LARGE SCALE GENOMIC DNA]</scope>
    <source>
        <strain evidence="2 8">CuR1</strain>
    </source>
</reference>
<dbReference type="EMBL" id="CP012176">
    <property type="protein sequence ID" value="AKV83628.1"/>
    <property type="molecule type" value="Genomic_DNA"/>
</dbReference>
<name>A0A088E911_9CREN</name>
<dbReference type="InterPro" id="IPR053654">
    <property type="entry name" value="Cell_Div_Complex_Comp"/>
</dbReference>